<evidence type="ECO:0000313" key="1">
    <source>
        <dbReference type="EMBL" id="KAI3781424.1"/>
    </source>
</evidence>
<accession>A0ACB9GD25</accession>
<dbReference type="Proteomes" id="UP001055811">
    <property type="component" value="Linkage Group LG02"/>
</dbReference>
<name>A0ACB9GD25_CICIN</name>
<protein>
    <submittedName>
        <fullName evidence="1">Uncharacterized protein</fullName>
    </submittedName>
</protein>
<comment type="caution">
    <text evidence="1">The sequence shown here is derived from an EMBL/GenBank/DDBJ whole genome shotgun (WGS) entry which is preliminary data.</text>
</comment>
<sequence>MAFLLYCIIFSEKHDLNIENRILVLVKVQENKDAVKVVLVRAKSVIPNISGRRHPPLQTHPQEVTNPTIIPISIFFGTSICQKFEYLSRKPSVKSCIIKPHL</sequence>
<keyword evidence="2" id="KW-1185">Reference proteome</keyword>
<proteinExistence type="predicted"/>
<organism evidence="1 2">
    <name type="scientific">Cichorium intybus</name>
    <name type="common">Chicory</name>
    <dbReference type="NCBI Taxonomy" id="13427"/>
    <lineage>
        <taxon>Eukaryota</taxon>
        <taxon>Viridiplantae</taxon>
        <taxon>Streptophyta</taxon>
        <taxon>Embryophyta</taxon>
        <taxon>Tracheophyta</taxon>
        <taxon>Spermatophyta</taxon>
        <taxon>Magnoliopsida</taxon>
        <taxon>eudicotyledons</taxon>
        <taxon>Gunneridae</taxon>
        <taxon>Pentapetalae</taxon>
        <taxon>asterids</taxon>
        <taxon>campanulids</taxon>
        <taxon>Asterales</taxon>
        <taxon>Asteraceae</taxon>
        <taxon>Cichorioideae</taxon>
        <taxon>Cichorieae</taxon>
        <taxon>Cichoriinae</taxon>
        <taxon>Cichorium</taxon>
    </lineage>
</organism>
<dbReference type="EMBL" id="CM042010">
    <property type="protein sequence ID" value="KAI3781424.1"/>
    <property type="molecule type" value="Genomic_DNA"/>
</dbReference>
<gene>
    <name evidence="1" type="ORF">L2E82_11438</name>
</gene>
<reference evidence="2" key="1">
    <citation type="journal article" date="2022" name="Mol. Ecol. Resour.">
        <title>The genomes of chicory, endive, great burdock and yacon provide insights into Asteraceae palaeo-polyploidization history and plant inulin production.</title>
        <authorList>
            <person name="Fan W."/>
            <person name="Wang S."/>
            <person name="Wang H."/>
            <person name="Wang A."/>
            <person name="Jiang F."/>
            <person name="Liu H."/>
            <person name="Zhao H."/>
            <person name="Xu D."/>
            <person name="Zhang Y."/>
        </authorList>
    </citation>
    <scope>NUCLEOTIDE SEQUENCE [LARGE SCALE GENOMIC DNA]</scope>
    <source>
        <strain evidence="2">cv. Punajuju</strain>
    </source>
</reference>
<evidence type="ECO:0000313" key="2">
    <source>
        <dbReference type="Proteomes" id="UP001055811"/>
    </source>
</evidence>
<reference evidence="1 2" key="2">
    <citation type="journal article" date="2022" name="Mol. Ecol. Resour.">
        <title>The genomes of chicory, endive, great burdock and yacon provide insights into Asteraceae paleo-polyploidization history and plant inulin production.</title>
        <authorList>
            <person name="Fan W."/>
            <person name="Wang S."/>
            <person name="Wang H."/>
            <person name="Wang A."/>
            <person name="Jiang F."/>
            <person name="Liu H."/>
            <person name="Zhao H."/>
            <person name="Xu D."/>
            <person name="Zhang Y."/>
        </authorList>
    </citation>
    <scope>NUCLEOTIDE SEQUENCE [LARGE SCALE GENOMIC DNA]</scope>
    <source>
        <strain evidence="2">cv. Punajuju</strain>
        <tissue evidence="1">Leaves</tissue>
    </source>
</reference>